<dbReference type="NCBIfam" id="NF004624">
    <property type="entry name" value="PRK05964.1"/>
    <property type="match status" value="1"/>
</dbReference>
<comment type="similarity">
    <text evidence="8">Belongs to the class-III pyridoxal-phosphate-dependent aminotransferase family.</text>
</comment>
<evidence type="ECO:0000256" key="2">
    <source>
        <dbReference type="ARBA" id="ARBA00004746"/>
    </source>
</evidence>
<keyword evidence="6" id="KW-0093">Biotin biosynthesis</keyword>
<sequence length="455" mass="50653">MSSPIDLIQKLDQEHVWHPYAAMPNSDPCFPIKSASGCDIHLMDGRTLTDGMSSWWACIHGYNHPIMNQAAKDQIDKMSHMMFGGLTHEPAVSLAKTLADTLPANQTCQNENERLDKVFFSDSGSVSVEVAMKMALQYHYNLIHTGASSSTTTTTTSSRPRKSKFLTIRGGYHGDTFEAMSVCDPVNGMHHLFQSIIPEQIFCSRPEIKFDEPWDEIDIQEVSRTMEDRHDEIAAVILEPIVQGAGGMRFYSPQYLHRLRELCDEYNILLIFDEIATGFGRTGKLFAMDHAPGVLPDILCVGKALSGGFLSFAATITSLKIANVFSQGPAGVLMHGPTFMANPLACAVSNASLDILKSYDLPKMIGSIEKQLIEELEPCKESPFVQDVRVLGGIGVVEMKEPIDMKVMQSKIVEEGVWLRPFGKLLYTMPPFIIQKHELRKITKVMVSIATRRIR</sequence>
<keyword evidence="4 9" id="KW-0808">Transferase</keyword>
<dbReference type="PANTHER" id="PTHR42684">
    <property type="entry name" value="ADENOSYLMETHIONINE-8-AMINO-7-OXONONANOATE AMINOTRANSFERASE"/>
    <property type="match status" value="1"/>
</dbReference>
<dbReference type="InParanoid" id="A0A1E7FDQ2"/>
<dbReference type="Gene3D" id="3.40.640.10">
    <property type="entry name" value="Type I PLP-dependent aspartate aminotransferase-like (Major domain)"/>
    <property type="match status" value="1"/>
</dbReference>
<accession>A0A1E7FDQ2</accession>
<keyword evidence="5" id="KW-0949">S-adenosyl-L-methionine</keyword>
<evidence type="ECO:0000313" key="9">
    <source>
        <dbReference type="EMBL" id="OEU16175.1"/>
    </source>
</evidence>
<dbReference type="OrthoDB" id="425114at2759"/>
<dbReference type="InterPro" id="IPR015422">
    <property type="entry name" value="PyrdxlP-dep_Trfase_small"/>
</dbReference>
<dbReference type="GO" id="GO:0004015">
    <property type="term" value="F:adenosylmethionine-8-amino-7-oxononanoate transaminase activity"/>
    <property type="evidence" value="ECO:0007669"/>
    <property type="project" value="InterPro"/>
</dbReference>
<evidence type="ECO:0000256" key="4">
    <source>
        <dbReference type="ARBA" id="ARBA00022679"/>
    </source>
</evidence>
<dbReference type="Proteomes" id="UP000095751">
    <property type="component" value="Unassembled WGS sequence"/>
</dbReference>
<dbReference type="UniPathway" id="UPA00078"/>
<evidence type="ECO:0000256" key="7">
    <source>
        <dbReference type="ARBA" id="ARBA00022898"/>
    </source>
</evidence>
<dbReference type="Gene3D" id="3.90.1150.10">
    <property type="entry name" value="Aspartate Aminotransferase, domain 1"/>
    <property type="match status" value="1"/>
</dbReference>
<dbReference type="Pfam" id="PF00202">
    <property type="entry name" value="Aminotran_3"/>
    <property type="match status" value="1"/>
</dbReference>
<evidence type="ECO:0000313" key="10">
    <source>
        <dbReference type="Proteomes" id="UP000095751"/>
    </source>
</evidence>
<organism evidence="9 10">
    <name type="scientific">Fragilariopsis cylindrus CCMP1102</name>
    <dbReference type="NCBI Taxonomy" id="635003"/>
    <lineage>
        <taxon>Eukaryota</taxon>
        <taxon>Sar</taxon>
        <taxon>Stramenopiles</taxon>
        <taxon>Ochrophyta</taxon>
        <taxon>Bacillariophyta</taxon>
        <taxon>Bacillariophyceae</taxon>
        <taxon>Bacillariophycidae</taxon>
        <taxon>Bacillariales</taxon>
        <taxon>Bacillariaceae</taxon>
        <taxon>Fragilariopsis</taxon>
    </lineage>
</organism>
<dbReference type="InterPro" id="IPR005815">
    <property type="entry name" value="BioA"/>
</dbReference>
<dbReference type="GO" id="GO:0009102">
    <property type="term" value="P:biotin biosynthetic process"/>
    <property type="evidence" value="ECO:0007669"/>
    <property type="project" value="UniProtKB-UniPathway"/>
</dbReference>
<gene>
    <name evidence="9" type="ORF">FRACYDRAFT_186183</name>
</gene>
<dbReference type="GO" id="GO:0030170">
    <property type="term" value="F:pyridoxal phosphate binding"/>
    <property type="evidence" value="ECO:0007669"/>
    <property type="project" value="InterPro"/>
</dbReference>
<evidence type="ECO:0000256" key="6">
    <source>
        <dbReference type="ARBA" id="ARBA00022756"/>
    </source>
</evidence>
<evidence type="ECO:0000256" key="5">
    <source>
        <dbReference type="ARBA" id="ARBA00022691"/>
    </source>
</evidence>
<dbReference type="SUPFAM" id="SSF53383">
    <property type="entry name" value="PLP-dependent transferases"/>
    <property type="match status" value="1"/>
</dbReference>
<reference evidence="9 10" key="1">
    <citation type="submission" date="2016-09" db="EMBL/GenBank/DDBJ databases">
        <title>Extensive genetic diversity and differential bi-allelic expression allows diatom success in the polar Southern Ocean.</title>
        <authorList>
            <consortium name="DOE Joint Genome Institute"/>
            <person name="Mock T."/>
            <person name="Otillar R.P."/>
            <person name="Strauss J."/>
            <person name="Dupont C."/>
            <person name="Frickenhaus S."/>
            <person name="Maumus F."/>
            <person name="Mcmullan M."/>
            <person name="Sanges R."/>
            <person name="Schmutz J."/>
            <person name="Toseland A."/>
            <person name="Valas R."/>
            <person name="Veluchamy A."/>
            <person name="Ward B.J."/>
            <person name="Allen A."/>
            <person name="Barry K."/>
            <person name="Falciatore A."/>
            <person name="Ferrante M."/>
            <person name="Fortunato A.E."/>
            <person name="Gloeckner G."/>
            <person name="Gruber A."/>
            <person name="Hipkin R."/>
            <person name="Janech M."/>
            <person name="Kroth P."/>
            <person name="Leese F."/>
            <person name="Lindquist E."/>
            <person name="Lyon B.R."/>
            <person name="Martin J."/>
            <person name="Mayer C."/>
            <person name="Parker M."/>
            <person name="Quesneville H."/>
            <person name="Raymond J."/>
            <person name="Uhlig C."/>
            <person name="Valentin K.U."/>
            <person name="Worden A.Z."/>
            <person name="Armbrust E.V."/>
            <person name="Bowler C."/>
            <person name="Green B."/>
            <person name="Moulton V."/>
            <person name="Van Oosterhout C."/>
            <person name="Grigoriev I."/>
        </authorList>
    </citation>
    <scope>NUCLEOTIDE SEQUENCE [LARGE SCALE GENOMIC DNA]</scope>
    <source>
        <strain evidence="9 10">CCMP1102</strain>
    </source>
</reference>
<dbReference type="KEGG" id="fcy:FRACYDRAFT_186183"/>
<dbReference type="PROSITE" id="PS00600">
    <property type="entry name" value="AA_TRANSFER_CLASS_3"/>
    <property type="match status" value="1"/>
</dbReference>
<comment type="cofactor">
    <cofactor evidence="1">
        <name>pyridoxal 5'-phosphate</name>
        <dbReference type="ChEBI" id="CHEBI:597326"/>
    </cofactor>
</comment>
<evidence type="ECO:0000256" key="3">
    <source>
        <dbReference type="ARBA" id="ARBA00022576"/>
    </source>
</evidence>
<dbReference type="EMBL" id="KV784358">
    <property type="protein sequence ID" value="OEU16175.1"/>
    <property type="molecule type" value="Genomic_DNA"/>
</dbReference>
<dbReference type="HAMAP" id="MF_00834">
    <property type="entry name" value="BioA"/>
    <property type="match status" value="1"/>
</dbReference>
<dbReference type="CDD" id="cd00610">
    <property type="entry name" value="OAT_like"/>
    <property type="match status" value="1"/>
</dbReference>
<name>A0A1E7FDQ2_9STRA</name>
<keyword evidence="10" id="KW-1185">Reference proteome</keyword>
<dbReference type="InterPro" id="IPR049704">
    <property type="entry name" value="Aminotrans_3_PPA_site"/>
</dbReference>
<evidence type="ECO:0000256" key="1">
    <source>
        <dbReference type="ARBA" id="ARBA00001933"/>
    </source>
</evidence>
<protein>
    <submittedName>
        <fullName evidence="9">Adenosylmethionine-8-amino-7-oxononanoate aminotransferase</fullName>
    </submittedName>
</protein>
<evidence type="ECO:0000256" key="8">
    <source>
        <dbReference type="RuleBase" id="RU003560"/>
    </source>
</evidence>
<dbReference type="InterPro" id="IPR015424">
    <property type="entry name" value="PyrdxlP-dep_Trfase"/>
</dbReference>
<dbReference type="InterPro" id="IPR015421">
    <property type="entry name" value="PyrdxlP-dep_Trfase_major"/>
</dbReference>
<dbReference type="PANTHER" id="PTHR42684:SF17">
    <property type="entry name" value="ADENOSYLMETHIONINE-8-AMINO-7-OXONONANOATE AMINOTRANSFERASE"/>
    <property type="match status" value="1"/>
</dbReference>
<comment type="pathway">
    <text evidence="2">Cofactor biosynthesis; biotin biosynthesis.</text>
</comment>
<dbReference type="NCBIfam" id="TIGR00508">
    <property type="entry name" value="bioA"/>
    <property type="match status" value="1"/>
</dbReference>
<dbReference type="InterPro" id="IPR005814">
    <property type="entry name" value="Aminotrans_3"/>
</dbReference>
<proteinExistence type="inferred from homology"/>
<dbReference type="FunFam" id="3.40.640.10:FF:000041">
    <property type="entry name" value="Adenosylmethionine-8-amino-7-oxononanoate aminotransferase"/>
    <property type="match status" value="1"/>
</dbReference>
<dbReference type="AlphaFoldDB" id="A0A1E7FDQ2"/>
<keyword evidence="3 9" id="KW-0032">Aminotransferase</keyword>
<keyword evidence="7 8" id="KW-0663">Pyridoxal phosphate</keyword>